<dbReference type="AlphaFoldDB" id="B0JI25"/>
<name>B0JI25_MICAN</name>
<keyword evidence="2" id="KW-1185">Reference proteome</keyword>
<dbReference type="EMBL" id="AP009552">
    <property type="protein sequence ID" value="BAG05587.1"/>
    <property type="molecule type" value="Genomic_DNA"/>
</dbReference>
<organism evidence="1 2">
    <name type="scientific">Microcystis aeruginosa (strain NIES-843 / IAM M-2473)</name>
    <dbReference type="NCBI Taxonomy" id="449447"/>
    <lineage>
        <taxon>Bacteria</taxon>
        <taxon>Bacillati</taxon>
        <taxon>Cyanobacteriota</taxon>
        <taxon>Cyanophyceae</taxon>
        <taxon>Oscillatoriophycideae</taxon>
        <taxon>Chroococcales</taxon>
        <taxon>Microcystaceae</taxon>
        <taxon>Microcystis</taxon>
    </lineage>
</organism>
<gene>
    <name evidence="1" type="ordered locus">MAE_57650</name>
</gene>
<proteinExistence type="predicted"/>
<protein>
    <submittedName>
        <fullName evidence="1">Uncharacterized protein</fullName>
    </submittedName>
</protein>
<dbReference type="PATRIC" id="fig|449447.4.peg.5272"/>
<dbReference type="eggNOG" id="COG0675">
    <property type="taxonomic scope" value="Bacteria"/>
</dbReference>
<dbReference type="Proteomes" id="UP000001510">
    <property type="component" value="Chromosome"/>
</dbReference>
<dbReference type="KEGG" id="mar:MAE_57650"/>
<dbReference type="HOGENOM" id="CLU_2936411_0_0_3"/>
<reference evidence="1 2" key="1">
    <citation type="journal article" date="2007" name="DNA Res.">
        <title>Complete genomic structure of the bloom-forming toxic cyanobacterium Microcystis aeruginosa NIES-843.</title>
        <authorList>
            <person name="Kaneko T."/>
            <person name="Nakajima N."/>
            <person name="Okamoto S."/>
            <person name="Suzuki I."/>
            <person name="Tanabe Y."/>
            <person name="Tamaoki M."/>
            <person name="Nakamura Y."/>
            <person name="Kasai F."/>
            <person name="Watanabe A."/>
            <person name="Kawashima K."/>
            <person name="Kishida Y."/>
            <person name="Ono A."/>
            <person name="Shimizu Y."/>
            <person name="Takahashi C."/>
            <person name="Minami C."/>
            <person name="Fujishiro T."/>
            <person name="Kohara M."/>
            <person name="Katoh M."/>
            <person name="Nakazaki N."/>
            <person name="Nakayama S."/>
            <person name="Yamada M."/>
            <person name="Tabata S."/>
            <person name="Watanabe M.M."/>
        </authorList>
    </citation>
    <scope>NUCLEOTIDE SEQUENCE [LARGE SCALE GENOMIC DNA]</scope>
    <source>
        <strain evidence="2">NIES-843 / IAM M-247</strain>
    </source>
</reference>
<evidence type="ECO:0000313" key="1">
    <source>
        <dbReference type="EMBL" id="BAG05587.1"/>
    </source>
</evidence>
<dbReference type="PaxDb" id="449447-MAE_57650"/>
<accession>B0JI25</accession>
<sequence length="60" mass="7003">MSKNLFNLANYHYRQYFFVEHKKLNFNQLYHQVAQSSDLLFYRIAALAEGTGEQTADSIG</sequence>
<evidence type="ECO:0000313" key="2">
    <source>
        <dbReference type="Proteomes" id="UP000001510"/>
    </source>
</evidence>
<dbReference type="BioCyc" id="MAER449447:MAE_RS25120-MONOMER"/>
<dbReference type="EnsemblBacteria" id="BAG05587">
    <property type="protein sequence ID" value="BAG05587"/>
    <property type="gene ID" value="MAE_57650"/>
</dbReference>